<sequence length="692" mass="79289">MCVYLEKHEEENNQLVAFLEQVKMVWKVHGMAVTNTMYNFVSHTTSAIILRPLIVKEAAQFKKAYQDAEAKLGTFFQYGKVMANREVEVLNHKNFPNLYNVTVRYGTKMNVFTKNLITTKAIPTGIPMEIIDKELATELPQAQEELQVTKDLKVIIKSWLTSAEQWHHVPSSQNPADLISRGLDPSSLHHSSLWWTGPPFLSTEDMSSSEPPPVRSIEEFQSEFKTNKRVFQHELESFKFSDSNNFVYLNAKLNNFVHDIIGLSNNYCRLIRILSYIYRLLNNCRANFPKNFGILKAIELKESEMRLLKIVQEEDFHKEIKSLKVSGFVNTDSQVAELAKNDLGATVRARLRKPLENDEDLGSFLSGTSVVEVFDISNIWASARKASKRLRVTWEFNDSVPRLFYKDLTIKPIGRRKVIFSIRDRLRMARSGRLLSKPDQGKTMECVAQSAASSHFITDGAYTRKLRVSGAIKWSRDIYVEHITGHRQFEENSGPLEALVPGEPEIDVDNFQRYFNFLTRALYEKLKLLPIFPPKSLVTETMPKQFRSKNKDCPVIIDCTEFLIQKPNSPAEQQMTFSFYKNANTLKGLIGIMPTGAISFISPLYCGSISDKELFIKSHLMDMLEPNDAVMADKGFQIEQELLKIRCKLKCPKFLRDCIQFDVTERIDNCKISNLSQGEPPGSTPWDKVQVY</sequence>
<name>A0A8T0FKN9_ARGBR</name>
<evidence type="ECO:0000313" key="4">
    <source>
        <dbReference type="EMBL" id="KAF8789403.1"/>
    </source>
</evidence>
<dbReference type="Gene3D" id="1.10.3050.10">
    <property type="entry name" value="borna disease virus nucleoprotein, domain 2"/>
    <property type="match status" value="1"/>
</dbReference>
<dbReference type="InterPro" id="IPR036260">
    <property type="entry name" value="P40_nucleoprot_sf_BD-vir"/>
</dbReference>
<proteinExistence type="predicted"/>
<reference evidence="4" key="1">
    <citation type="journal article" date="2020" name="bioRxiv">
        <title>Chromosome-level reference genome of the European wasp spider Argiope bruennichi: a resource for studies on range expansion and evolutionary adaptation.</title>
        <authorList>
            <person name="Sheffer M.M."/>
            <person name="Hoppe A."/>
            <person name="Krehenwinkel H."/>
            <person name="Uhl G."/>
            <person name="Kuss A.W."/>
            <person name="Jensen L."/>
            <person name="Jensen C."/>
            <person name="Gillespie R.G."/>
            <person name="Hoff K.J."/>
            <person name="Prost S."/>
        </authorList>
    </citation>
    <scope>NUCLEOTIDE SEQUENCE</scope>
</reference>
<evidence type="ECO:0000256" key="2">
    <source>
        <dbReference type="ARBA" id="ARBA00022723"/>
    </source>
</evidence>
<organism evidence="4 5">
    <name type="scientific">Argiope bruennichi</name>
    <name type="common">Wasp spider</name>
    <name type="synonym">Aranea bruennichi</name>
    <dbReference type="NCBI Taxonomy" id="94029"/>
    <lineage>
        <taxon>Eukaryota</taxon>
        <taxon>Metazoa</taxon>
        <taxon>Ecdysozoa</taxon>
        <taxon>Arthropoda</taxon>
        <taxon>Chelicerata</taxon>
        <taxon>Arachnida</taxon>
        <taxon>Araneae</taxon>
        <taxon>Araneomorphae</taxon>
        <taxon>Entelegynae</taxon>
        <taxon>Araneoidea</taxon>
        <taxon>Araneidae</taxon>
        <taxon>Argiope</taxon>
    </lineage>
</organism>
<dbReference type="SUPFAM" id="SSF101399">
    <property type="entry name" value="P40 nucleoprotein"/>
    <property type="match status" value="1"/>
</dbReference>
<dbReference type="Pfam" id="PF13359">
    <property type="entry name" value="DDE_Tnp_4"/>
    <property type="match status" value="1"/>
</dbReference>
<gene>
    <name evidence="4" type="ORF">HNY73_007343</name>
</gene>
<comment type="caution">
    <text evidence="4">The sequence shown here is derived from an EMBL/GenBank/DDBJ whole genome shotgun (WGS) entry which is preliminary data.</text>
</comment>
<dbReference type="Pfam" id="PF06407">
    <property type="entry name" value="BDV_P40"/>
    <property type="match status" value="1"/>
</dbReference>
<evidence type="ECO:0000259" key="3">
    <source>
        <dbReference type="Pfam" id="PF13359"/>
    </source>
</evidence>
<reference evidence="4" key="2">
    <citation type="submission" date="2020-06" db="EMBL/GenBank/DDBJ databases">
        <authorList>
            <person name="Sheffer M."/>
        </authorList>
    </citation>
    <scope>NUCLEOTIDE SEQUENCE</scope>
</reference>
<accession>A0A8T0FKN9</accession>
<keyword evidence="5" id="KW-1185">Reference proteome</keyword>
<dbReference type="PANTHER" id="PTHR23080">
    <property type="entry name" value="THAP DOMAIN PROTEIN"/>
    <property type="match status" value="1"/>
</dbReference>
<evidence type="ECO:0000313" key="5">
    <source>
        <dbReference type="Proteomes" id="UP000807504"/>
    </source>
</evidence>
<dbReference type="InterPro" id="IPR009441">
    <property type="entry name" value="P40_nucleoprot_BD-vir"/>
</dbReference>
<dbReference type="InterPro" id="IPR015970">
    <property type="entry name" value="P40_nucleoprot_sub2_BD-vir"/>
</dbReference>
<comment type="cofactor">
    <cofactor evidence="1">
        <name>a divalent metal cation</name>
        <dbReference type="ChEBI" id="CHEBI:60240"/>
    </cofactor>
</comment>
<keyword evidence="2" id="KW-0479">Metal-binding</keyword>
<dbReference type="InterPro" id="IPR027806">
    <property type="entry name" value="HARBI1_dom"/>
</dbReference>
<dbReference type="GO" id="GO:0046872">
    <property type="term" value="F:metal ion binding"/>
    <property type="evidence" value="ECO:0007669"/>
    <property type="project" value="UniProtKB-KW"/>
</dbReference>
<dbReference type="PANTHER" id="PTHR23080:SF133">
    <property type="entry name" value="SI:CH211-262I1.5-RELATED"/>
    <property type="match status" value="1"/>
</dbReference>
<protein>
    <recommendedName>
        <fullName evidence="3">DDE Tnp4 domain-containing protein</fullName>
    </recommendedName>
</protein>
<dbReference type="AlphaFoldDB" id="A0A8T0FKN9"/>
<dbReference type="EMBL" id="JABXBU010000012">
    <property type="protein sequence ID" value="KAF8789403.1"/>
    <property type="molecule type" value="Genomic_DNA"/>
</dbReference>
<evidence type="ECO:0000256" key="1">
    <source>
        <dbReference type="ARBA" id="ARBA00001968"/>
    </source>
</evidence>
<feature type="domain" description="DDE Tnp4" evidence="3">
    <location>
        <begin position="557"/>
        <end position="675"/>
    </location>
</feature>
<dbReference type="Proteomes" id="UP000807504">
    <property type="component" value="Unassembled WGS sequence"/>
</dbReference>